<reference evidence="1 2" key="1">
    <citation type="submission" date="2016-02" db="EMBL/GenBank/DDBJ databases">
        <title>Draft Genome for Tepidibacillus decaturensis nov. sp. Strain Z9, an Anaerobic, Moderately Thermophilic and Heterotrophic Bacterium from Deep Subsurface of the Illinois Basin, USA.</title>
        <authorList>
            <person name="Dong Y."/>
            <person name="Chang J.Y."/>
            <person name="Sanford R."/>
            <person name="Fouke B.W."/>
        </authorList>
    </citation>
    <scope>NUCLEOTIDE SEQUENCE [LARGE SCALE GENOMIC DNA]</scope>
    <source>
        <strain evidence="1 2">Z9</strain>
    </source>
</reference>
<gene>
    <name evidence="1" type="ORF">U473_12105</name>
</gene>
<dbReference type="InterPro" id="IPR012674">
    <property type="entry name" value="Calycin"/>
</dbReference>
<dbReference type="InterPro" id="IPR015231">
    <property type="entry name" value="DUF1934"/>
</dbReference>
<evidence type="ECO:0000313" key="2">
    <source>
        <dbReference type="Proteomes" id="UP000070352"/>
    </source>
</evidence>
<proteinExistence type="predicted"/>
<evidence type="ECO:0008006" key="3">
    <source>
        <dbReference type="Google" id="ProtNLM"/>
    </source>
</evidence>
<dbReference type="EMBL" id="LSKU01000001">
    <property type="protein sequence ID" value="KXG44683.1"/>
    <property type="molecule type" value="Genomic_DNA"/>
</dbReference>
<dbReference type="Gene3D" id="2.40.128.20">
    <property type="match status" value="1"/>
</dbReference>
<accession>A0A135L781</accession>
<organism evidence="1 2">
    <name type="scientific">Tepidibacillus decaturensis</name>
    <dbReference type="NCBI Taxonomy" id="1413211"/>
    <lineage>
        <taxon>Bacteria</taxon>
        <taxon>Bacillati</taxon>
        <taxon>Bacillota</taxon>
        <taxon>Bacilli</taxon>
        <taxon>Bacillales</taxon>
        <taxon>Bacillaceae</taxon>
        <taxon>Tepidibacillus</taxon>
    </lineage>
</organism>
<comment type="caution">
    <text evidence="1">The sequence shown here is derived from an EMBL/GenBank/DDBJ whole genome shotgun (WGS) entry which is preliminary data.</text>
</comment>
<dbReference type="Pfam" id="PF09148">
    <property type="entry name" value="DUF1934"/>
    <property type="match status" value="1"/>
</dbReference>
<dbReference type="AlphaFoldDB" id="A0A135L781"/>
<keyword evidence="2" id="KW-1185">Reference proteome</keyword>
<dbReference type="STRING" id="1413211.U473_12105"/>
<protein>
    <recommendedName>
        <fullName evidence="3">DUF1934 domain-containing protein</fullName>
    </recommendedName>
</protein>
<dbReference type="RefSeq" id="WP_068726698.1">
    <property type="nucleotide sequence ID" value="NZ_LSKU01000001.1"/>
</dbReference>
<dbReference type="SUPFAM" id="SSF50814">
    <property type="entry name" value="Lipocalins"/>
    <property type="match status" value="1"/>
</dbReference>
<sequence>MEQDVTLQVITYIRHPYGEEDRMTFQGKGKLYLKDESVYLRYEEQLEDLGKTATIVQWKEAEKDSPVVTIIRQGDVSMKQVFEKGKTWSNAYLSPYGRLELEMITHQVKIEKEWLKGKIYLSYDVYIDQQKIGHYQVEIEYQEERGILH</sequence>
<name>A0A135L781_9BACI</name>
<dbReference type="Proteomes" id="UP000070352">
    <property type="component" value="Unassembled WGS sequence"/>
</dbReference>
<dbReference type="OrthoDB" id="2352933at2"/>
<evidence type="ECO:0000313" key="1">
    <source>
        <dbReference type="EMBL" id="KXG44683.1"/>
    </source>
</evidence>